<evidence type="ECO:0000313" key="3">
    <source>
        <dbReference type="Proteomes" id="UP001172101"/>
    </source>
</evidence>
<gene>
    <name evidence="2" type="ORF">B0T26DRAFT_229415</name>
</gene>
<sequence>MRGPDLGSRRGAGGTGALLGAIVSEIKLLEWGILESSVLAVCMMLFFIFLGSVLVYCFFFCRVPW</sequence>
<keyword evidence="1" id="KW-0472">Membrane</keyword>
<dbReference type="GeneID" id="85317158"/>
<keyword evidence="3" id="KW-1185">Reference proteome</keyword>
<feature type="transmembrane region" description="Helical" evidence="1">
    <location>
        <begin position="38"/>
        <end position="61"/>
    </location>
</feature>
<name>A0AA40AVF1_9PEZI</name>
<organism evidence="2 3">
    <name type="scientific">Lasiosphaeria miniovina</name>
    <dbReference type="NCBI Taxonomy" id="1954250"/>
    <lineage>
        <taxon>Eukaryota</taxon>
        <taxon>Fungi</taxon>
        <taxon>Dikarya</taxon>
        <taxon>Ascomycota</taxon>
        <taxon>Pezizomycotina</taxon>
        <taxon>Sordariomycetes</taxon>
        <taxon>Sordariomycetidae</taxon>
        <taxon>Sordariales</taxon>
        <taxon>Lasiosphaeriaceae</taxon>
        <taxon>Lasiosphaeria</taxon>
    </lineage>
</organism>
<dbReference type="RefSeq" id="XP_060298636.1">
    <property type="nucleotide sequence ID" value="XM_060433888.1"/>
</dbReference>
<comment type="caution">
    <text evidence="2">The sequence shown here is derived from an EMBL/GenBank/DDBJ whole genome shotgun (WGS) entry which is preliminary data.</text>
</comment>
<dbReference type="EMBL" id="JAUIRO010000003">
    <property type="protein sequence ID" value="KAK0722712.1"/>
    <property type="molecule type" value="Genomic_DNA"/>
</dbReference>
<evidence type="ECO:0000256" key="1">
    <source>
        <dbReference type="SAM" id="Phobius"/>
    </source>
</evidence>
<keyword evidence="1" id="KW-1133">Transmembrane helix</keyword>
<dbReference type="AlphaFoldDB" id="A0AA40AVF1"/>
<proteinExistence type="predicted"/>
<accession>A0AA40AVF1</accession>
<evidence type="ECO:0000313" key="2">
    <source>
        <dbReference type="EMBL" id="KAK0722712.1"/>
    </source>
</evidence>
<protein>
    <submittedName>
        <fullName evidence="2">Uncharacterized protein</fullName>
    </submittedName>
</protein>
<dbReference type="Proteomes" id="UP001172101">
    <property type="component" value="Unassembled WGS sequence"/>
</dbReference>
<keyword evidence="1" id="KW-0812">Transmembrane</keyword>
<reference evidence="2" key="1">
    <citation type="submission" date="2023-06" db="EMBL/GenBank/DDBJ databases">
        <title>Genome-scale phylogeny and comparative genomics of the fungal order Sordariales.</title>
        <authorList>
            <consortium name="Lawrence Berkeley National Laboratory"/>
            <person name="Hensen N."/>
            <person name="Bonometti L."/>
            <person name="Westerberg I."/>
            <person name="Brannstrom I.O."/>
            <person name="Guillou S."/>
            <person name="Cros-Aarteil S."/>
            <person name="Calhoun S."/>
            <person name="Haridas S."/>
            <person name="Kuo A."/>
            <person name="Mondo S."/>
            <person name="Pangilinan J."/>
            <person name="Riley R."/>
            <person name="LaButti K."/>
            <person name="Andreopoulos B."/>
            <person name="Lipzen A."/>
            <person name="Chen C."/>
            <person name="Yanf M."/>
            <person name="Daum C."/>
            <person name="Ng V."/>
            <person name="Clum A."/>
            <person name="Steindorff A."/>
            <person name="Ohm R."/>
            <person name="Martin F."/>
            <person name="Silar P."/>
            <person name="Natvig D."/>
            <person name="Lalanne C."/>
            <person name="Gautier V."/>
            <person name="Ament-velasquez S.L."/>
            <person name="Kruys A."/>
            <person name="Hutchinson M.I."/>
            <person name="Powell A.J."/>
            <person name="Barry K."/>
            <person name="Miller A.N."/>
            <person name="Grigoriev I.V."/>
            <person name="Debuchy R."/>
            <person name="Gladieux P."/>
            <person name="Thoren M.H."/>
            <person name="Johannesson H."/>
        </authorList>
    </citation>
    <scope>NUCLEOTIDE SEQUENCE</scope>
    <source>
        <strain evidence="2">SMH2392-1A</strain>
    </source>
</reference>